<proteinExistence type="predicted"/>
<dbReference type="OrthoDB" id="8967383at2"/>
<evidence type="ECO:0000313" key="1">
    <source>
        <dbReference type="EMBL" id="SAK88050.1"/>
    </source>
</evidence>
<dbReference type="Proteomes" id="UP000054624">
    <property type="component" value="Unassembled WGS sequence"/>
</dbReference>
<accession>A0A158D117</accession>
<name>A0A158D117_9BURK</name>
<reference evidence="2" key="1">
    <citation type="submission" date="2016-01" db="EMBL/GenBank/DDBJ databases">
        <authorList>
            <person name="Peeters Charlotte."/>
        </authorList>
    </citation>
    <scope>NUCLEOTIDE SEQUENCE [LARGE SCALE GENOMIC DNA]</scope>
</reference>
<sequence length="65" mass="7629">MNDRITCRCQKCGKETQVFGSRWCADCYYPGIDQDWQRFEDLVEEGYPRHQARIMAGLADPPDEE</sequence>
<dbReference type="AlphaFoldDB" id="A0A158D117"/>
<evidence type="ECO:0000313" key="2">
    <source>
        <dbReference type="Proteomes" id="UP000054624"/>
    </source>
</evidence>
<protein>
    <submittedName>
        <fullName evidence="1">Uncharacterized protein</fullName>
    </submittedName>
</protein>
<dbReference type="STRING" id="1777137.AWB76_06272"/>
<gene>
    <name evidence="1" type="ORF">AWB76_06272</name>
</gene>
<dbReference type="RefSeq" id="WP_061163907.1">
    <property type="nucleotide sequence ID" value="NZ_FCOI02000031.1"/>
</dbReference>
<dbReference type="EMBL" id="FCOI02000031">
    <property type="protein sequence ID" value="SAK88050.1"/>
    <property type="molecule type" value="Genomic_DNA"/>
</dbReference>
<keyword evidence="2" id="KW-1185">Reference proteome</keyword>
<organism evidence="1 2">
    <name type="scientific">Caballeronia temeraria</name>
    <dbReference type="NCBI Taxonomy" id="1777137"/>
    <lineage>
        <taxon>Bacteria</taxon>
        <taxon>Pseudomonadati</taxon>
        <taxon>Pseudomonadota</taxon>
        <taxon>Betaproteobacteria</taxon>
        <taxon>Burkholderiales</taxon>
        <taxon>Burkholderiaceae</taxon>
        <taxon>Caballeronia</taxon>
    </lineage>
</organism>